<feature type="compositionally biased region" description="Polar residues" evidence="1">
    <location>
        <begin position="977"/>
        <end position="988"/>
    </location>
</feature>
<feature type="compositionally biased region" description="Low complexity" evidence="1">
    <location>
        <begin position="37"/>
        <end position="47"/>
    </location>
</feature>
<dbReference type="InterPro" id="IPR036322">
    <property type="entry name" value="WD40_repeat_dom_sf"/>
</dbReference>
<feature type="region of interest" description="Disordered" evidence="1">
    <location>
        <begin position="235"/>
        <end position="255"/>
    </location>
</feature>
<feature type="region of interest" description="Disordered" evidence="1">
    <location>
        <begin position="950"/>
        <end position="1051"/>
    </location>
</feature>
<organism evidence="2 3">
    <name type="scientific">Discostella pseudostelligera</name>
    <dbReference type="NCBI Taxonomy" id="259834"/>
    <lineage>
        <taxon>Eukaryota</taxon>
        <taxon>Sar</taxon>
        <taxon>Stramenopiles</taxon>
        <taxon>Ochrophyta</taxon>
        <taxon>Bacillariophyta</taxon>
        <taxon>Coscinodiscophyceae</taxon>
        <taxon>Thalassiosirophycidae</taxon>
        <taxon>Stephanodiscales</taxon>
        <taxon>Stephanodiscaceae</taxon>
        <taxon>Discostella</taxon>
    </lineage>
</organism>
<evidence type="ECO:0000313" key="2">
    <source>
        <dbReference type="EMBL" id="KAL3756354.1"/>
    </source>
</evidence>
<protein>
    <submittedName>
        <fullName evidence="2">Uncharacterized protein</fullName>
    </submittedName>
</protein>
<feature type="compositionally biased region" description="Polar residues" evidence="1">
    <location>
        <begin position="310"/>
        <end position="319"/>
    </location>
</feature>
<feature type="compositionally biased region" description="Basic and acidic residues" evidence="1">
    <location>
        <begin position="956"/>
        <end position="966"/>
    </location>
</feature>
<gene>
    <name evidence="2" type="ORF">ACHAWU_001331</name>
</gene>
<name>A0ABD3LXA6_9STRA</name>
<evidence type="ECO:0000313" key="3">
    <source>
        <dbReference type="Proteomes" id="UP001530293"/>
    </source>
</evidence>
<feature type="compositionally biased region" description="Basic and acidic residues" evidence="1">
    <location>
        <begin position="447"/>
        <end position="457"/>
    </location>
</feature>
<evidence type="ECO:0000256" key="1">
    <source>
        <dbReference type="SAM" id="MobiDB-lite"/>
    </source>
</evidence>
<dbReference type="PANTHER" id="PTHR13491">
    <property type="entry name" value="ZCCHC10 PROTEIN"/>
    <property type="match status" value="1"/>
</dbReference>
<feature type="region of interest" description="Disordered" evidence="1">
    <location>
        <begin position="307"/>
        <end position="379"/>
    </location>
</feature>
<feature type="region of interest" description="Disordered" evidence="1">
    <location>
        <begin position="25"/>
        <end position="47"/>
    </location>
</feature>
<sequence length="1251" mass="134724">MSSNSPKPMPPSLALAAGAAAAAAAAAAGGGEMTKPTTTTTTNNSVTATSTSVPYVSFSSTATTTTSTAAMDAYSALITPTKLVSDELLLAQQQQQQQHGKKDKKRQLQLQLTTTKVAVNKGSAGETGSMALKRQHKMMKSNDNNEEVLDGVAPPGSVMPSSLINNNNGGSTSTNAASATTTATTTTTAAPPPPPPPSSSMMIKWPPVSSTKALPPLSGRVLDLLPSATTTTTTATTTGYASAGGSSRKAGGMLQQQQQQRNVIEFEVNQECTSIGLVPSGRLAIAGFTDGTLRLFDLTGHFAKDKYHPQMNNFGGSHSSPRRGKQKMTAEELFDDDASSTSSSSSSSSSSSVKSSTSSNNNNNNKNNNSNKSSSSSSNNALFLDSHINQRYGAVACQIHARGVHTSLLMDVAISEDGLYAFGGVQRGSVELVAVYLGDVENYLDERTSSLEEKDTGNKSSNGGGGGTDNSPGLLDLIHVDRHADAKLKGFGACTRLWNGWERARNGVERPEYLLFTGKGIKNIHIWSYRPSRPADNEESVWSCLYDTQTNGTSITQLYFRHNAHGTLQGISKSDNGQKLRVWDLSYEQRRIANGTTDESDRPKRPEYVDVASTEGTIGVCGPYAFASGSLGGMHNIINVVGLDADDASSPFNCTELALPVDAAGDFSAGNRNSRTGRQQRGDLKSVVNVAGLVFDASHALLQLSDGSVVHYLHHQSGHPMLLQTPPSLCTTCVDDDVSSIGGFSAVAGLNQNKKMALARVGSQGMVLFAVSSFNENTSRGAIMLRTLPGSSVNDGNGSKSFWRYWGFNGLKRKRKQQTPSVNVTRPPVAASVIVNATPVPEARSQDSSALRSSRAPLQTIVEVDKSNRRKSPADVVVNYTPVPSIKCVTNNNAHSVRKVTPGDIVSTVEPVVDSIVNVDKPSRSNKKRRSEDYQMDIQLQSIVHGYNSEAAHTPKRSDGDSEKSSARVVVQRNHTESALVTIQPTSEQGKKQVAAPVIAKKQKTSEQGSKPVASPVAEKSLLANSPKTRGGKSKNEPSMQSNVPSLSANEPVVVQPAEQEPVTKMVGFLGVTILDRKVERELPESCFQPLQRPMLFVEKLPTCTVGSRLAKYKAVQHSTEFTTRADDVRFKLHCDERQKLAARHRAEHEMIRRKVLHSIRYVMATWDIELNSNKSHASIVESAKKWFDKALESHEEVLNDMLCRQEMEAEALAARQTSELDNERAPVLHVSFPFPQVFDMARQEMITMFR</sequence>
<feature type="region of interest" description="Disordered" evidence="1">
    <location>
        <begin position="162"/>
        <end position="199"/>
    </location>
</feature>
<dbReference type="SUPFAM" id="SSF50978">
    <property type="entry name" value="WD40 repeat-like"/>
    <property type="match status" value="1"/>
</dbReference>
<comment type="caution">
    <text evidence="2">The sequence shown here is derived from an EMBL/GenBank/DDBJ whole genome shotgun (WGS) entry which is preliminary data.</text>
</comment>
<feature type="compositionally biased region" description="Low complexity" evidence="1">
    <location>
        <begin position="339"/>
        <end position="379"/>
    </location>
</feature>
<dbReference type="AlphaFoldDB" id="A0ABD3LXA6"/>
<accession>A0ABD3LXA6</accession>
<proteinExistence type="predicted"/>
<keyword evidence="3" id="KW-1185">Reference proteome</keyword>
<dbReference type="PANTHER" id="PTHR13491:SF0">
    <property type="entry name" value="ZINC FINGER CCHC DOMAIN-CONTAINING PROTEIN 10"/>
    <property type="match status" value="1"/>
</dbReference>
<feature type="region of interest" description="Disordered" evidence="1">
    <location>
        <begin position="447"/>
        <end position="469"/>
    </location>
</feature>
<dbReference type="EMBL" id="JALLBG020000311">
    <property type="protein sequence ID" value="KAL3756354.1"/>
    <property type="molecule type" value="Genomic_DNA"/>
</dbReference>
<dbReference type="InterPro" id="IPR039715">
    <property type="entry name" value="ZCCHC10"/>
</dbReference>
<feature type="compositionally biased region" description="Low complexity" evidence="1">
    <location>
        <begin position="171"/>
        <end position="189"/>
    </location>
</feature>
<feature type="compositionally biased region" description="Polar residues" evidence="1">
    <location>
        <begin position="1037"/>
        <end position="1049"/>
    </location>
</feature>
<dbReference type="Proteomes" id="UP001530293">
    <property type="component" value="Unassembled WGS sequence"/>
</dbReference>
<reference evidence="2 3" key="1">
    <citation type="submission" date="2024-10" db="EMBL/GenBank/DDBJ databases">
        <title>Updated reference genomes for cyclostephanoid diatoms.</title>
        <authorList>
            <person name="Roberts W.R."/>
            <person name="Alverson A.J."/>
        </authorList>
    </citation>
    <scope>NUCLEOTIDE SEQUENCE [LARGE SCALE GENOMIC DNA]</scope>
    <source>
        <strain evidence="2 3">AJA232-27</strain>
    </source>
</reference>